<dbReference type="GO" id="GO:0010945">
    <property type="term" value="F:coenzyme A diphosphatase activity"/>
    <property type="evidence" value="ECO:0007669"/>
    <property type="project" value="InterPro"/>
</dbReference>
<evidence type="ECO:0000256" key="2">
    <source>
        <dbReference type="ARBA" id="ARBA00022692"/>
    </source>
</evidence>
<dbReference type="EMBL" id="GL996514">
    <property type="protein sequence ID" value="EGV65280.1"/>
    <property type="molecule type" value="Genomic_DNA"/>
</dbReference>
<gene>
    <name evidence="9" type="ORF">CANTEDRAFT_113020</name>
</gene>
<reference evidence="9 10" key="1">
    <citation type="journal article" date="2011" name="Proc. Natl. Acad. Sci. U.S.A.">
        <title>Comparative genomics of xylose-fermenting fungi for enhanced biofuel production.</title>
        <authorList>
            <person name="Wohlbach D.J."/>
            <person name="Kuo A."/>
            <person name="Sato T.K."/>
            <person name="Potts K.M."/>
            <person name="Salamov A.A."/>
            <person name="LaButti K.M."/>
            <person name="Sun H."/>
            <person name="Clum A."/>
            <person name="Pangilinan J.L."/>
            <person name="Lindquist E.A."/>
            <person name="Lucas S."/>
            <person name="Lapidus A."/>
            <person name="Jin M."/>
            <person name="Gunawan C."/>
            <person name="Balan V."/>
            <person name="Dale B.E."/>
            <person name="Jeffries T.W."/>
            <person name="Zinkel R."/>
            <person name="Barry K.W."/>
            <person name="Grigoriev I.V."/>
            <person name="Gasch A.P."/>
        </authorList>
    </citation>
    <scope>NUCLEOTIDE SEQUENCE [LARGE SCALE GENOMIC DNA]</scope>
    <source>
        <strain evidence="10">ATCC 10573 / BCRC 21748 / CBS 615 / JCM 9827 / NBRC 10315 / NRRL Y-1498 / VKM Y-70</strain>
    </source>
</reference>
<proteinExistence type="predicted"/>
<keyword evidence="7 8" id="KW-0472">Membrane</keyword>
<dbReference type="AlphaFoldDB" id="G3B001"/>
<protein>
    <recommendedName>
        <fullName evidence="11">FIT family protein scs3</fullName>
    </recommendedName>
</protein>
<evidence type="ECO:0000256" key="6">
    <source>
        <dbReference type="ARBA" id="ARBA00023098"/>
    </source>
</evidence>
<evidence type="ECO:0000256" key="8">
    <source>
        <dbReference type="SAM" id="Phobius"/>
    </source>
</evidence>
<organism evidence="10">
    <name type="scientific">Candida tenuis (strain ATCC 10573 / BCRC 21748 / CBS 615 / JCM 9827 / NBRC 10315 / NRRL Y-1498 / VKM Y-70)</name>
    <name type="common">Yeast</name>
    <name type="synonym">Yamadazyma tenuis</name>
    <dbReference type="NCBI Taxonomy" id="590646"/>
    <lineage>
        <taxon>Eukaryota</taxon>
        <taxon>Fungi</taxon>
        <taxon>Dikarya</taxon>
        <taxon>Ascomycota</taxon>
        <taxon>Saccharomycotina</taxon>
        <taxon>Pichiomycetes</taxon>
        <taxon>Debaryomycetaceae</taxon>
        <taxon>Yamadazyma</taxon>
    </lineage>
</organism>
<comment type="subcellular location">
    <subcellularLocation>
        <location evidence="1">Endoplasmic reticulum membrane</location>
        <topology evidence="1">Multi-pass membrane protein</topology>
    </subcellularLocation>
</comment>
<dbReference type="PANTHER" id="PTHR23129:SF0">
    <property type="entry name" value="ACYL-COENZYME A DIPHOSPHATASE FITM2"/>
    <property type="match status" value="1"/>
</dbReference>
<dbReference type="GO" id="GO:0005789">
    <property type="term" value="C:endoplasmic reticulum membrane"/>
    <property type="evidence" value="ECO:0007669"/>
    <property type="project" value="UniProtKB-SubCell"/>
</dbReference>
<dbReference type="GO" id="GO:0019915">
    <property type="term" value="P:lipid storage"/>
    <property type="evidence" value="ECO:0007669"/>
    <property type="project" value="InterPro"/>
</dbReference>
<feature type="transmembrane region" description="Helical" evidence="8">
    <location>
        <begin position="213"/>
        <end position="238"/>
    </location>
</feature>
<dbReference type="Proteomes" id="UP000000707">
    <property type="component" value="Unassembled WGS sequence"/>
</dbReference>
<evidence type="ECO:0000256" key="5">
    <source>
        <dbReference type="ARBA" id="ARBA00022989"/>
    </source>
</evidence>
<evidence type="ECO:0000313" key="10">
    <source>
        <dbReference type="Proteomes" id="UP000000707"/>
    </source>
</evidence>
<feature type="transmembrane region" description="Helical" evidence="8">
    <location>
        <begin position="75"/>
        <end position="97"/>
    </location>
</feature>
<name>G3B001_CANTC</name>
<feature type="transmembrane region" description="Helical" evidence="8">
    <location>
        <begin position="42"/>
        <end position="68"/>
    </location>
</feature>
<evidence type="ECO:0008006" key="11">
    <source>
        <dbReference type="Google" id="ProtNLM"/>
    </source>
</evidence>
<evidence type="ECO:0000256" key="1">
    <source>
        <dbReference type="ARBA" id="ARBA00004477"/>
    </source>
</evidence>
<keyword evidence="2 8" id="KW-0812">Transmembrane</keyword>
<dbReference type="OrthoDB" id="5579088at2759"/>
<keyword evidence="6" id="KW-0443">Lipid metabolism</keyword>
<keyword evidence="5 8" id="KW-1133">Transmembrane helix</keyword>
<sequence>MSISLWQAAVGLFVSTFASTLLPSLYFHKYSAWMHHHPVNSVLNMVFVDYSYVWFTIMFSGYGIWAYLYQSRYHVFRVFVAYAAYLVSGIVCTVWFFGACLFERVEVAFGGHCDVGGGNSGMSHAACDATDGGVWVGGFDTSGHYFVLLSLSLLSVDQLVCLRLVGNQRSDRYQERSDEYQGRNDNGNVSGTVDVGLAPSPESVLVSSQLLRALILTVSLCLFGLWYLEFCITSLFFHTPTERLTGLLLGLTIPMLVHYKLAPTQRVSS</sequence>
<evidence type="ECO:0000256" key="3">
    <source>
        <dbReference type="ARBA" id="ARBA00022801"/>
    </source>
</evidence>
<keyword evidence="10" id="KW-1185">Reference proteome</keyword>
<evidence type="ECO:0000256" key="4">
    <source>
        <dbReference type="ARBA" id="ARBA00022824"/>
    </source>
</evidence>
<dbReference type="eggNOG" id="KOG3750">
    <property type="taxonomic scope" value="Eukaryota"/>
</dbReference>
<feature type="transmembrane region" description="Helical" evidence="8">
    <location>
        <begin position="145"/>
        <end position="166"/>
    </location>
</feature>
<dbReference type="GO" id="GO:0008654">
    <property type="term" value="P:phospholipid biosynthetic process"/>
    <property type="evidence" value="ECO:0007669"/>
    <property type="project" value="TreeGrafter"/>
</dbReference>
<keyword evidence="4" id="KW-0256">Endoplasmic reticulum</keyword>
<dbReference type="InterPro" id="IPR019388">
    <property type="entry name" value="FIT"/>
</dbReference>
<evidence type="ECO:0000256" key="7">
    <source>
        <dbReference type="ARBA" id="ARBA00023136"/>
    </source>
</evidence>
<dbReference type="GO" id="GO:0034389">
    <property type="term" value="P:lipid droplet organization"/>
    <property type="evidence" value="ECO:0007669"/>
    <property type="project" value="TreeGrafter"/>
</dbReference>
<accession>G3B001</accession>
<evidence type="ECO:0000313" key="9">
    <source>
        <dbReference type="EMBL" id="EGV65280.1"/>
    </source>
</evidence>
<dbReference type="HOGENOM" id="CLU_1049825_0_0_1"/>
<dbReference type="Pfam" id="PF10261">
    <property type="entry name" value="FIT"/>
    <property type="match status" value="1"/>
</dbReference>
<dbReference type="PANTHER" id="PTHR23129">
    <property type="entry name" value="ACYL-COENZYME A DIPHOSPHATASE FITM2"/>
    <property type="match status" value="1"/>
</dbReference>
<keyword evidence="3" id="KW-0378">Hydrolase</keyword>
<feature type="non-terminal residue" evidence="9">
    <location>
        <position position="1"/>
    </location>
</feature>